<keyword evidence="2" id="KW-0503">Monooxygenase</keyword>
<dbReference type="STRING" id="595536.GCA_000178815_01795"/>
<keyword evidence="5" id="KW-1185">Reference proteome</keyword>
<dbReference type="GO" id="GO:0016705">
    <property type="term" value="F:oxidoreductase activity, acting on paired donors, with incorporation or reduction of molecular oxygen"/>
    <property type="evidence" value="ECO:0007669"/>
    <property type="project" value="InterPro"/>
</dbReference>
<dbReference type="InterPro" id="IPR036661">
    <property type="entry name" value="Luciferase-like_sf"/>
</dbReference>
<dbReference type="InterPro" id="IPR011251">
    <property type="entry name" value="Luciferase-like_dom"/>
</dbReference>
<dbReference type="PANTHER" id="PTHR30137:SF8">
    <property type="entry name" value="BLR5498 PROTEIN"/>
    <property type="match status" value="1"/>
</dbReference>
<dbReference type="EMBL" id="CP023737">
    <property type="protein sequence ID" value="ATQ69379.1"/>
    <property type="molecule type" value="Genomic_DNA"/>
</dbReference>
<accession>A0A2D2D3D8</accession>
<dbReference type="GO" id="GO:0005829">
    <property type="term" value="C:cytosol"/>
    <property type="evidence" value="ECO:0007669"/>
    <property type="project" value="TreeGrafter"/>
</dbReference>
<keyword evidence="1" id="KW-0560">Oxidoreductase</keyword>
<evidence type="ECO:0000313" key="4">
    <source>
        <dbReference type="EMBL" id="ATQ69379.1"/>
    </source>
</evidence>
<evidence type="ECO:0000256" key="1">
    <source>
        <dbReference type="ARBA" id="ARBA00023002"/>
    </source>
</evidence>
<dbReference type="SUPFAM" id="SSF51679">
    <property type="entry name" value="Bacterial luciferase-like"/>
    <property type="match status" value="1"/>
</dbReference>
<sequence>MNPRFGYLCLFDNPTLEDGRALTRQLILVREAERMRFDDIWVGEQHFDDRWPSGATSVMLGYAAGVTMRARVGSAAYLPALRDPIQLAEDVASIDLLTKGRFNFGVASGAAFGDDAKRFGVEPADLAERGLEALELVQRLLKETDVTHKGKFFDVDKLTLAPRPEQPIPTWIATTTDSTIRLAARKGYGLMASATCTEERLRQMLAIYREEAPEGDPRLVLARFGFATSGRDEAISIATPYLEAFCEQMKRRDRAGSGELDPQALLSMSLVGDYKEVAAHVNRLNEELGVHGIAVIPTSAQFDTVKRCLAAFVDEIRLRLPVD</sequence>
<name>A0A2D2D3D8_METT3</name>
<dbReference type="RefSeq" id="WP_003608551.1">
    <property type="nucleotide sequence ID" value="NZ_ADVE02000001.1"/>
</dbReference>
<feature type="domain" description="Luciferase-like" evidence="3">
    <location>
        <begin position="4"/>
        <end position="291"/>
    </location>
</feature>
<dbReference type="InterPro" id="IPR050766">
    <property type="entry name" value="Bact_Lucif_Oxidored"/>
</dbReference>
<protein>
    <submittedName>
        <fullName evidence="4">LLM class flavin-dependent oxidoreductase</fullName>
    </submittedName>
</protein>
<evidence type="ECO:0000256" key="2">
    <source>
        <dbReference type="ARBA" id="ARBA00023033"/>
    </source>
</evidence>
<gene>
    <name evidence="4" type="ORF">CQW49_16935</name>
</gene>
<dbReference type="Proteomes" id="UP000230709">
    <property type="component" value="Chromosome"/>
</dbReference>
<dbReference type="KEGG" id="mtw:CQW49_16935"/>
<reference evidence="5" key="1">
    <citation type="submission" date="2017-10" db="EMBL/GenBank/DDBJ databases">
        <title>Completed PacBio SMRT sequence of Methylosinus trichosporium OB3b reveals presence of a third large plasmid.</title>
        <authorList>
            <person name="Charles T.C."/>
            <person name="Lynch M.D.J."/>
            <person name="Heil J.R."/>
            <person name="Cheng J."/>
        </authorList>
    </citation>
    <scope>NUCLEOTIDE SEQUENCE [LARGE SCALE GENOMIC DNA]</scope>
    <source>
        <strain evidence="5">OB3b</strain>
    </source>
</reference>
<evidence type="ECO:0000259" key="3">
    <source>
        <dbReference type="Pfam" id="PF00296"/>
    </source>
</evidence>
<proteinExistence type="predicted"/>
<dbReference type="Gene3D" id="3.20.20.30">
    <property type="entry name" value="Luciferase-like domain"/>
    <property type="match status" value="1"/>
</dbReference>
<dbReference type="AlphaFoldDB" id="A0A2D2D3D8"/>
<dbReference type="Pfam" id="PF00296">
    <property type="entry name" value="Bac_luciferase"/>
    <property type="match status" value="1"/>
</dbReference>
<organism evidence="4 5">
    <name type="scientific">Methylosinus trichosporium (strain ATCC 35070 / NCIMB 11131 / UNIQEM 75 / OB3b)</name>
    <dbReference type="NCBI Taxonomy" id="595536"/>
    <lineage>
        <taxon>Bacteria</taxon>
        <taxon>Pseudomonadati</taxon>
        <taxon>Pseudomonadota</taxon>
        <taxon>Alphaproteobacteria</taxon>
        <taxon>Hyphomicrobiales</taxon>
        <taxon>Methylocystaceae</taxon>
        <taxon>Methylosinus</taxon>
    </lineage>
</organism>
<evidence type="ECO:0000313" key="5">
    <source>
        <dbReference type="Proteomes" id="UP000230709"/>
    </source>
</evidence>
<dbReference type="PANTHER" id="PTHR30137">
    <property type="entry name" value="LUCIFERASE-LIKE MONOOXYGENASE"/>
    <property type="match status" value="1"/>
</dbReference>
<dbReference type="GO" id="GO:0004497">
    <property type="term" value="F:monooxygenase activity"/>
    <property type="evidence" value="ECO:0007669"/>
    <property type="project" value="UniProtKB-KW"/>
</dbReference>